<dbReference type="GO" id="GO:0035965">
    <property type="term" value="P:cardiolipin acyl-chain remodeling"/>
    <property type="evidence" value="ECO:0007669"/>
    <property type="project" value="TreeGrafter"/>
</dbReference>
<dbReference type="GO" id="GO:0055088">
    <property type="term" value="P:lipid homeostasis"/>
    <property type="evidence" value="ECO:0007669"/>
    <property type="project" value="TreeGrafter"/>
</dbReference>
<dbReference type="GeneID" id="26841480"/>
<keyword evidence="3" id="KW-1185">Reference proteome</keyword>
<protein>
    <recommendedName>
        <fullName evidence="1">AB hydrolase-1 domain-containing protein</fullName>
    </recommendedName>
</protein>
<dbReference type="SUPFAM" id="SSF53474">
    <property type="entry name" value="alpha/beta-Hydrolases"/>
    <property type="match status" value="1"/>
</dbReference>
<dbReference type="Proteomes" id="UP000054251">
    <property type="component" value="Unassembled WGS sequence"/>
</dbReference>
<evidence type="ECO:0000313" key="3">
    <source>
        <dbReference type="Proteomes" id="UP000054251"/>
    </source>
</evidence>
<dbReference type="InterPro" id="IPR029058">
    <property type="entry name" value="AB_hydrolase_fold"/>
</dbReference>
<accession>A0A0V1PUC1</accession>
<sequence>MSERRPSSISLTKSLTDWWSFPKYLKSDNNSSPNESKNEELEQAKLRNRLIEYELFKAILSDDIYLHPPNSESGIPEDAQITGEFLDVDIGGGVTIHEFYLENRVREDSHNDIVDIVLIHGYMAALGYFVKNFEDIVKSRPGVRLHVIDLPGFGNSSRPKFPTEFLVKPSTRNEEIEQILNIEDWFISKIEGWRIHRNLRNFKLIGHSMGGYLSSCYLMKYNNQYCDLQEDSSKIITDFIIVSPMGTESNYISLLNSKLDFHESSDPLKDLVTVQTGDEIIVHDEEFKELWEKLGKPRFPKNILLQKLWEWNKSPFQMLQILGPFYSKLLSYWSFQRFRNLKGNDDENEINVDLILKLHNYSYSIFNQFQGSGELAITKLINHEILAKLPLCDRGFVKYLHDSQIRTLWLYGDKDWMNFKGGYHIFEQLSKINSLSSFQIIKDAGHHIYLDNPEEFNKSCLEFFNLV</sequence>
<gene>
    <name evidence="2" type="ORF">AC631_04471</name>
</gene>
<dbReference type="GO" id="GO:0006654">
    <property type="term" value="P:phosphatidic acid biosynthetic process"/>
    <property type="evidence" value="ECO:0007669"/>
    <property type="project" value="TreeGrafter"/>
</dbReference>
<dbReference type="OrthoDB" id="7457040at2759"/>
<reference evidence="2 3" key="1">
    <citation type="submission" date="2015-11" db="EMBL/GenBank/DDBJ databases">
        <title>The genome of Debaryomyces fabryi.</title>
        <authorList>
            <person name="Tafer H."/>
            <person name="Lopandic K."/>
        </authorList>
    </citation>
    <scope>NUCLEOTIDE SEQUENCE [LARGE SCALE GENOMIC DNA]</scope>
    <source>
        <strain evidence="2 3">CBS 789</strain>
    </source>
</reference>
<dbReference type="AlphaFoldDB" id="A0A0V1PUC1"/>
<dbReference type="GO" id="GO:0042171">
    <property type="term" value="F:lysophosphatidic acid acyltransferase activity"/>
    <property type="evidence" value="ECO:0007669"/>
    <property type="project" value="TreeGrafter"/>
</dbReference>
<dbReference type="GO" id="GO:0005743">
    <property type="term" value="C:mitochondrial inner membrane"/>
    <property type="evidence" value="ECO:0007669"/>
    <property type="project" value="TreeGrafter"/>
</dbReference>
<proteinExistence type="predicted"/>
<dbReference type="EMBL" id="LMYN01000121">
    <property type="protein sequence ID" value="KRZ99778.1"/>
    <property type="molecule type" value="Genomic_DNA"/>
</dbReference>
<comment type="caution">
    <text evidence="2">The sequence shown here is derived from an EMBL/GenBank/DDBJ whole genome shotgun (WGS) entry which is preliminary data.</text>
</comment>
<evidence type="ECO:0000259" key="1">
    <source>
        <dbReference type="Pfam" id="PF00561"/>
    </source>
</evidence>
<organism evidence="2 3">
    <name type="scientific">Debaryomyces fabryi</name>
    <dbReference type="NCBI Taxonomy" id="58627"/>
    <lineage>
        <taxon>Eukaryota</taxon>
        <taxon>Fungi</taxon>
        <taxon>Dikarya</taxon>
        <taxon>Ascomycota</taxon>
        <taxon>Saccharomycotina</taxon>
        <taxon>Pichiomycetes</taxon>
        <taxon>Debaryomycetaceae</taxon>
        <taxon>Debaryomyces</taxon>
    </lineage>
</organism>
<dbReference type="Pfam" id="PF00561">
    <property type="entry name" value="Abhydrolase_1"/>
    <property type="match status" value="1"/>
</dbReference>
<feature type="domain" description="AB hydrolase-1" evidence="1">
    <location>
        <begin position="116"/>
        <end position="223"/>
    </location>
</feature>
<dbReference type="Gene3D" id="3.40.50.1820">
    <property type="entry name" value="alpha/beta hydrolase"/>
    <property type="match status" value="1"/>
</dbReference>
<evidence type="ECO:0000313" key="2">
    <source>
        <dbReference type="EMBL" id="KRZ99778.1"/>
    </source>
</evidence>
<name>A0A0V1PUC1_9ASCO</name>
<dbReference type="PANTHER" id="PTHR42886">
    <property type="entry name" value="RE40534P-RELATED"/>
    <property type="match status" value="1"/>
</dbReference>
<dbReference type="RefSeq" id="XP_015465881.1">
    <property type="nucleotide sequence ID" value="XM_015613300.1"/>
</dbReference>
<dbReference type="InterPro" id="IPR000073">
    <property type="entry name" value="AB_hydrolase_1"/>
</dbReference>
<dbReference type="PANTHER" id="PTHR42886:SF23">
    <property type="entry name" value="1-ACYLGLYCEROL-3-PHOSPHATE O-ACYLTRANSFERASE ICT1-RELATED"/>
    <property type="match status" value="1"/>
</dbReference>
<dbReference type="GO" id="GO:0004623">
    <property type="term" value="F:phospholipase A2 activity"/>
    <property type="evidence" value="ECO:0007669"/>
    <property type="project" value="TreeGrafter"/>
</dbReference>